<dbReference type="GO" id="GO:0043814">
    <property type="term" value="F:phospholactate guanylyltransferase activity"/>
    <property type="evidence" value="ECO:0007669"/>
    <property type="project" value="UniProtKB-EC"/>
</dbReference>
<organism evidence="6 7">
    <name type="scientific">Halalkalicoccus paucihalophilus</name>
    <dbReference type="NCBI Taxonomy" id="1008153"/>
    <lineage>
        <taxon>Archaea</taxon>
        <taxon>Methanobacteriati</taxon>
        <taxon>Methanobacteriota</taxon>
        <taxon>Stenosarchaea group</taxon>
        <taxon>Halobacteria</taxon>
        <taxon>Halobacteriales</taxon>
        <taxon>Halococcaceae</taxon>
        <taxon>Halalkalicoccus</taxon>
    </lineage>
</organism>
<dbReference type="NCBIfam" id="TIGR03552">
    <property type="entry name" value="F420_cofC"/>
    <property type="match status" value="1"/>
</dbReference>
<comment type="catalytic activity">
    <reaction evidence="5">
        <text>(2S)-2-phospholactate + GTP + H(+) = (2S)-lactyl-2-diphospho-5'-guanosine + diphosphate</text>
        <dbReference type="Rhea" id="RHEA:63424"/>
        <dbReference type="ChEBI" id="CHEBI:15378"/>
        <dbReference type="ChEBI" id="CHEBI:33019"/>
        <dbReference type="ChEBI" id="CHEBI:37565"/>
        <dbReference type="ChEBI" id="CHEBI:59435"/>
        <dbReference type="ChEBI" id="CHEBI:59906"/>
        <dbReference type="EC" id="2.7.7.68"/>
    </reaction>
</comment>
<evidence type="ECO:0000256" key="5">
    <source>
        <dbReference type="HAMAP-Rule" id="MF_02114"/>
    </source>
</evidence>
<dbReference type="PATRIC" id="fig|1008153.3.peg.1356"/>
<gene>
    <name evidence="5 6" type="primary">cofC</name>
    <name evidence="6" type="ORF">HAPAU_13460</name>
</gene>
<evidence type="ECO:0000256" key="1">
    <source>
        <dbReference type="ARBA" id="ARBA00022679"/>
    </source>
</evidence>
<proteinExistence type="inferred from homology"/>
<dbReference type="RefSeq" id="WP_066381926.1">
    <property type="nucleotide sequence ID" value="NZ_LTAZ01000004.1"/>
</dbReference>
<comment type="similarity">
    <text evidence="5">Belongs to the CofC family.</text>
</comment>
<dbReference type="OrthoDB" id="11179at2157"/>
<keyword evidence="7" id="KW-1185">Reference proteome</keyword>
<comment type="caution">
    <text evidence="6">The sequence shown here is derived from an EMBL/GenBank/DDBJ whole genome shotgun (WGS) entry which is preliminary data.</text>
</comment>
<keyword evidence="3 5" id="KW-0547">Nucleotide-binding</keyword>
<evidence type="ECO:0000256" key="3">
    <source>
        <dbReference type="ARBA" id="ARBA00022741"/>
    </source>
</evidence>
<protein>
    <recommendedName>
        <fullName evidence="5">2-phospho-L-lactate guanylyltransferase</fullName>
        <shortName evidence="5">LP guanylyltransferase</shortName>
        <ecNumber evidence="5">2.7.7.68</ecNumber>
    </recommendedName>
</protein>
<evidence type="ECO:0000313" key="6">
    <source>
        <dbReference type="EMBL" id="KYH26251.1"/>
    </source>
</evidence>
<evidence type="ECO:0000256" key="4">
    <source>
        <dbReference type="ARBA" id="ARBA00023134"/>
    </source>
</evidence>
<keyword evidence="2 5" id="KW-0548">Nucleotidyltransferase</keyword>
<sequence>MRVVVPFATNDPKTRLSDRLSPAERREFSRAMLEDVLEAIRGSGGEIEVLATAPLDIDAPVTVDDRPLTDAVNAALVPETAVVMADLPLITVAVLEELFETPGDVVLAPGRGGGTNALVSRQPDFRVDYHDGSFPKHRASAAELGSVAVVDSHRLATDIDEPADLVELLIHGEGRATDWLRDAGFELARTESRLGIERE</sequence>
<comment type="subunit">
    <text evidence="5">Homodimer.</text>
</comment>
<keyword evidence="1 5" id="KW-0808">Transferase</keyword>
<comment type="pathway">
    <text evidence="5">Cofactor biosynthesis; coenzyme F420 biosynthesis.</text>
</comment>
<dbReference type="GO" id="GO:0005525">
    <property type="term" value="F:GTP binding"/>
    <property type="evidence" value="ECO:0007669"/>
    <property type="project" value="UniProtKB-KW"/>
</dbReference>
<evidence type="ECO:0000256" key="2">
    <source>
        <dbReference type="ARBA" id="ARBA00022695"/>
    </source>
</evidence>
<name>A0A151AF14_9EURY</name>
<dbReference type="Gene3D" id="6.10.140.50">
    <property type="match status" value="1"/>
</dbReference>
<dbReference type="HAMAP" id="MF_02114">
    <property type="entry name" value="CofC"/>
    <property type="match status" value="1"/>
</dbReference>
<comment type="function">
    <text evidence="5">Guanylyltransferase that catalyzes the activation of (2S)-2-phospholactate (2-PL) as (2S)-lactyl-2-diphospho-5'-guanosine, via the condensation of 2-PL with GTP. It is involved in the biosynthesis of coenzyme F420, a hydride carrier cofactor.</text>
</comment>
<keyword evidence="4 5" id="KW-0342">GTP-binding</keyword>
<dbReference type="AlphaFoldDB" id="A0A151AF14"/>
<dbReference type="EMBL" id="LTAZ01000004">
    <property type="protein sequence ID" value="KYH26251.1"/>
    <property type="molecule type" value="Genomic_DNA"/>
</dbReference>
<dbReference type="GO" id="GO:0052645">
    <property type="term" value="P:F420-0 metabolic process"/>
    <property type="evidence" value="ECO:0007669"/>
    <property type="project" value="UniProtKB-UniRule"/>
</dbReference>
<evidence type="ECO:0000313" key="7">
    <source>
        <dbReference type="Proteomes" id="UP000075321"/>
    </source>
</evidence>
<dbReference type="UniPathway" id="UPA00071"/>
<dbReference type="PANTHER" id="PTHR40392">
    <property type="entry name" value="2-PHOSPHO-L-LACTATE GUANYLYLTRANSFERASE"/>
    <property type="match status" value="1"/>
</dbReference>
<dbReference type="InterPro" id="IPR029044">
    <property type="entry name" value="Nucleotide-diphossugar_trans"/>
</dbReference>
<dbReference type="SUPFAM" id="SSF53448">
    <property type="entry name" value="Nucleotide-diphospho-sugar transferases"/>
    <property type="match status" value="1"/>
</dbReference>
<dbReference type="InterPro" id="IPR002835">
    <property type="entry name" value="CofC"/>
</dbReference>
<accession>A0A151AF14</accession>
<dbReference type="PANTHER" id="PTHR40392:SF1">
    <property type="entry name" value="2-PHOSPHO-L-LACTATE GUANYLYLTRANSFERASE"/>
    <property type="match status" value="1"/>
</dbReference>
<dbReference type="EC" id="2.7.7.68" evidence="5"/>
<dbReference type="Pfam" id="PF01983">
    <property type="entry name" value="CofC"/>
    <property type="match status" value="1"/>
</dbReference>
<dbReference type="Proteomes" id="UP000075321">
    <property type="component" value="Unassembled WGS sequence"/>
</dbReference>
<dbReference type="Gene3D" id="3.90.550.10">
    <property type="entry name" value="Spore Coat Polysaccharide Biosynthesis Protein SpsA, Chain A"/>
    <property type="match status" value="1"/>
</dbReference>
<reference evidence="6 7" key="1">
    <citation type="submission" date="2016-02" db="EMBL/GenBank/DDBJ databases">
        <title>Genome sequence of Halalkalicoccus paucihalophilus DSM 24557.</title>
        <authorList>
            <person name="Poehlein A."/>
            <person name="Daniel R."/>
        </authorList>
    </citation>
    <scope>NUCLEOTIDE SEQUENCE [LARGE SCALE GENOMIC DNA]</scope>
    <source>
        <strain evidence="6 7">DSM 24557</strain>
    </source>
</reference>